<dbReference type="GO" id="GO:0005886">
    <property type="term" value="C:plasma membrane"/>
    <property type="evidence" value="ECO:0007669"/>
    <property type="project" value="TreeGrafter"/>
</dbReference>
<dbReference type="GO" id="GO:0038191">
    <property type="term" value="F:neuropilin binding"/>
    <property type="evidence" value="ECO:0007669"/>
    <property type="project" value="TreeGrafter"/>
</dbReference>
<dbReference type="Proteomes" id="UP000314294">
    <property type="component" value="Unassembled WGS sequence"/>
</dbReference>
<evidence type="ECO:0000256" key="3">
    <source>
        <dbReference type="ARBA" id="ARBA00022782"/>
    </source>
</evidence>
<keyword evidence="3" id="KW-0221">Differentiation</keyword>
<comment type="caution">
    <text evidence="9">The sequence shown here is derived from an EMBL/GenBank/DDBJ whole genome shotgun (WGS) entry which is preliminary data.</text>
</comment>
<keyword evidence="2" id="KW-0732">Signal</keyword>
<evidence type="ECO:0000256" key="7">
    <source>
        <dbReference type="PROSITE-ProRule" id="PRU00352"/>
    </source>
</evidence>
<dbReference type="GO" id="GO:0030335">
    <property type="term" value="P:positive regulation of cell migration"/>
    <property type="evidence" value="ECO:0007669"/>
    <property type="project" value="TreeGrafter"/>
</dbReference>
<evidence type="ECO:0000256" key="1">
    <source>
        <dbReference type="ARBA" id="ARBA00022473"/>
    </source>
</evidence>
<name>A0A4Z2EJW3_9TELE</name>
<dbReference type="GO" id="GO:0030215">
    <property type="term" value="F:semaphorin receptor binding"/>
    <property type="evidence" value="ECO:0007669"/>
    <property type="project" value="InterPro"/>
</dbReference>
<dbReference type="AlphaFoldDB" id="A0A4Z2EJW3"/>
<evidence type="ECO:0000256" key="5">
    <source>
        <dbReference type="ARBA" id="ARBA00023180"/>
    </source>
</evidence>
<dbReference type="OrthoDB" id="8812541at2759"/>
<organism evidence="9 10">
    <name type="scientific">Liparis tanakae</name>
    <name type="common">Tanaka's snailfish</name>
    <dbReference type="NCBI Taxonomy" id="230148"/>
    <lineage>
        <taxon>Eukaryota</taxon>
        <taxon>Metazoa</taxon>
        <taxon>Chordata</taxon>
        <taxon>Craniata</taxon>
        <taxon>Vertebrata</taxon>
        <taxon>Euteleostomi</taxon>
        <taxon>Actinopterygii</taxon>
        <taxon>Neopterygii</taxon>
        <taxon>Teleostei</taxon>
        <taxon>Neoteleostei</taxon>
        <taxon>Acanthomorphata</taxon>
        <taxon>Eupercaria</taxon>
        <taxon>Perciformes</taxon>
        <taxon>Cottioidei</taxon>
        <taxon>Cottales</taxon>
        <taxon>Liparidae</taxon>
        <taxon>Liparis</taxon>
    </lineage>
</organism>
<sequence length="148" mass="17130">MYEIVHFFQKECSNFIRVLQPFNQTHLYICGTGAFHPICSFLEMGKRAEENIFRLASHFENGRGKSPYDPKMLSASLLIDGELYSGTSADFMGRDFAIFRTLGDQHPIRTEQHDSRWLNGKTTLKKTVFFIPEEIHFPEKKLSVFCTV</sequence>
<keyword evidence="4" id="KW-0524">Neurogenesis</keyword>
<dbReference type="PANTHER" id="PTHR11036:SF23">
    <property type="entry name" value="SEMAPHORIN-3A"/>
    <property type="match status" value="1"/>
</dbReference>
<dbReference type="GO" id="GO:0008045">
    <property type="term" value="P:motor neuron axon guidance"/>
    <property type="evidence" value="ECO:0007669"/>
    <property type="project" value="TreeGrafter"/>
</dbReference>
<reference evidence="9 10" key="1">
    <citation type="submission" date="2019-03" db="EMBL/GenBank/DDBJ databases">
        <title>First draft genome of Liparis tanakae, snailfish: a comprehensive survey of snailfish specific genes.</title>
        <authorList>
            <person name="Kim W."/>
            <person name="Song I."/>
            <person name="Jeong J.-H."/>
            <person name="Kim D."/>
            <person name="Kim S."/>
            <person name="Ryu S."/>
            <person name="Song J.Y."/>
            <person name="Lee S.K."/>
        </authorList>
    </citation>
    <scope>NUCLEOTIDE SEQUENCE [LARGE SCALE GENOMIC DNA]</scope>
    <source>
        <tissue evidence="9">Muscle</tissue>
    </source>
</reference>
<dbReference type="GO" id="GO:0098978">
    <property type="term" value="C:glutamatergic synapse"/>
    <property type="evidence" value="ECO:0007669"/>
    <property type="project" value="TreeGrafter"/>
</dbReference>
<dbReference type="GO" id="GO:0030424">
    <property type="term" value="C:axon"/>
    <property type="evidence" value="ECO:0007669"/>
    <property type="project" value="TreeGrafter"/>
</dbReference>
<evidence type="ECO:0000256" key="2">
    <source>
        <dbReference type="ARBA" id="ARBA00022729"/>
    </source>
</evidence>
<dbReference type="InterPro" id="IPR036352">
    <property type="entry name" value="Semap_dom_sf"/>
</dbReference>
<dbReference type="GO" id="GO:0045499">
    <property type="term" value="F:chemorepellent activity"/>
    <property type="evidence" value="ECO:0007669"/>
    <property type="project" value="TreeGrafter"/>
</dbReference>
<dbReference type="InterPro" id="IPR027231">
    <property type="entry name" value="Semaphorin"/>
</dbReference>
<proteinExistence type="predicted"/>
<dbReference type="PANTHER" id="PTHR11036">
    <property type="entry name" value="SEMAPHORIN"/>
    <property type="match status" value="1"/>
</dbReference>
<protein>
    <submittedName>
        <fullName evidence="9">Semaphorin-3aa</fullName>
    </submittedName>
</protein>
<dbReference type="EMBL" id="SRLO01006330">
    <property type="protein sequence ID" value="TNN28870.1"/>
    <property type="molecule type" value="Genomic_DNA"/>
</dbReference>
<keyword evidence="10" id="KW-1185">Reference proteome</keyword>
<evidence type="ECO:0000259" key="8">
    <source>
        <dbReference type="PROSITE" id="PS51004"/>
    </source>
</evidence>
<dbReference type="Gene3D" id="2.130.10.10">
    <property type="entry name" value="YVTN repeat-like/Quinoprotein amine dehydrogenase"/>
    <property type="match status" value="1"/>
</dbReference>
<comment type="caution">
    <text evidence="7">Lacks conserved residue(s) required for the propagation of feature annotation.</text>
</comment>
<accession>A0A4Z2EJW3</accession>
<evidence type="ECO:0000256" key="6">
    <source>
        <dbReference type="ARBA" id="ARBA00023319"/>
    </source>
</evidence>
<dbReference type="PROSITE" id="PS51004">
    <property type="entry name" value="SEMA"/>
    <property type="match status" value="1"/>
</dbReference>
<dbReference type="InterPro" id="IPR001627">
    <property type="entry name" value="Semap_dom"/>
</dbReference>
<keyword evidence="6" id="KW-0393">Immunoglobulin domain</keyword>
<feature type="domain" description="Sema" evidence="8">
    <location>
        <begin position="1"/>
        <end position="148"/>
    </location>
</feature>
<evidence type="ECO:0000313" key="9">
    <source>
        <dbReference type="EMBL" id="TNN28870.1"/>
    </source>
</evidence>
<dbReference type="GO" id="GO:0005615">
    <property type="term" value="C:extracellular space"/>
    <property type="evidence" value="ECO:0007669"/>
    <property type="project" value="TreeGrafter"/>
</dbReference>
<dbReference type="SUPFAM" id="SSF101912">
    <property type="entry name" value="Sema domain"/>
    <property type="match status" value="1"/>
</dbReference>
<keyword evidence="5" id="KW-0325">Glycoprotein</keyword>
<evidence type="ECO:0000256" key="4">
    <source>
        <dbReference type="ARBA" id="ARBA00022902"/>
    </source>
</evidence>
<dbReference type="GO" id="GO:0001755">
    <property type="term" value="P:neural crest cell migration"/>
    <property type="evidence" value="ECO:0007669"/>
    <property type="project" value="TreeGrafter"/>
</dbReference>
<dbReference type="InterPro" id="IPR015943">
    <property type="entry name" value="WD40/YVTN_repeat-like_dom_sf"/>
</dbReference>
<dbReference type="GO" id="GO:0071526">
    <property type="term" value="P:semaphorin-plexin signaling pathway"/>
    <property type="evidence" value="ECO:0007669"/>
    <property type="project" value="TreeGrafter"/>
</dbReference>
<keyword evidence="1" id="KW-0217">Developmental protein</keyword>
<evidence type="ECO:0000313" key="10">
    <source>
        <dbReference type="Proteomes" id="UP000314294"/>
    </source>
</evidence>
<gene>
    <name evidence="9" type="primary">sema3aa_0</name>
    <name evidence="9" type="ORF">EYF80_060982</name>
</gene>